<gene>
    <name evidence="1" type="ORF">DYBT9275_03553</name>
</gene>
<protein>
    <submittedName>
        <fullName evidence="1">Uncharacterized protein</fullName>
    </submittedName>
</protein>
<dbReference type="RefSeq" id="WP_215240036.1">
    <property type="nucleotide sequence ID" value="NZ_CAJRAF010000002.1"/>
</dbReference>
<organism evidence="1 2">
    <name type="scientific">Dyadobacter helix</name>
    <dbReference type="NCBI Taxonomy" id="2822344"/>
    <lineage>
        <taxon>Bacteria</taxon>
        <taxon>Pseudomonadati</taxon>
        <taxon>Bacteroidota</taxon>
        <taxon>Cytophagia</taxon>
        <taxon>Cytophagales</taxon>
        <taxon>Spirosomataceae</taxon>
        <taxon>Dyadobacter</taxon>
    </lineage>
</organism>
<evidence type="ECO:0000313" key="1">
    <source>
        <dbReference type="EMBL" id="CAG5005276.1"/>
    </source>
</evidence>
<dbReference type="EMBL" id="CAJRAF010000002">
    <property type="protein sequence ID" value="CAG5005276.1"/>
    <property type="molecule type" value="Genomic_DNA"/>
</dbReference>
<dbReference type="AlphaFoldDB" id="A0A916JF52"/>
<dbReference type="Proteomes" id="UP000680038">
    <property type="component" value="Unassembled WGS sequence"/>
</dbReference>
<comment type="caution">
    <text evidence="1">The sequence shown here is derived from an EMBL/GenBank/DDBJ whole genome shotgun (WGS) entry which is preliminary data.</text>
</comment>
<keyword evidence="2" id="KW-1185">Reference proteome</keyword>
<name>A0A916JF52_9BACT</name>
<sequence>MKNIHLHLWKWLRRFVMAFMLGFSNVLNQETKMIDDTFVKVEQTTDNNEN</sequence>
<proteinExistence type="predicted"/>
<accession>A0A916JF52</accession>
<reference evidence="1" key="1">
    <citation type="submission" date="2021-04" db="EMBL/GenBank/DDBJ databases">
        <authorList>
            <person name="Rodrigo-Torres L."/>
            <person name="Arahal R. D."/>
            <person name="Lucena T."/>
        </authorList>
    </citation>
    <scope>NUCLEOTIDE SEQUENCE</scope>
    <source>
        <strain evidence="1">CECT 9275</strain>
    </source>
</reference>
<evidence type="ECO:0000313" key="2">
    <source>
        <dbReference type="Proteomes" id="UP000680038"/>
    </source>
</evidence>